<evidence type="ECO:0000313" key="3">
    <source>
        <dbReference type="Proteomes" id="UP001595539"/>
    </source>
</evidence>
<dbReference type="EMBL" id="JBHRXY010000001">
    <property type="protein sequence ID" value="MFC3628247.1"/>
    <property type="molecule type" value="Genomic_DNA"/>
</dbReference>
<evidence type="ECO:0000313" key="2">
    <source>
        <dbReference type="EMBL" id="MFC3628247.1"/>
    </source>
</evidence>
<comment type="caution">
    <text evidence="2">The sequence shown here is derived from an EMBL/GenBank/DDBJ whole genome shotgun (WGS) entry which is preliminary data.</text>
</comment>
<reference evidence="3" key="1">
    <citation type="journal article" date="2019" name="Int. J. Syst. Evol. Microbiol.">
        <title>The Global Catalogue of Microorganisms (GCM) 10K type strain sequencing project: providing services to taxonomists for standard genome sequencing and annotation.</title>
        <authorList>
            <consortium name="The Broad Institute Genomics Platform"/>
            <consortium name="The Broad Institute Genome Sequencing Center for Infectious Disease"/>
            <person name="Wu L."/>
            <person name="Ma J."/>
        </authorList>
    </citation>
    <scope>NUCLEOTIDE SEQUENCE [LARGE SCALE GENOMIC DNA]</scope>
    <source>
        <strain evidence="3">KCTC 42473</strain>
    </source>
</reference>
<evidence type="ECO:0000259" key="1">
    <source>
        <dbReference type="Pfam" id="PF24703"/>
    </source>
</evidence>
<sequence length="155" mass="16176">MSSAPIRSIKGFDADLKCRGMQFEVGRTYKHEGDVEACVGGFHAIPEDIHPLAVFSFYRPAGSRFCVVEVSGKTDRESDKIAAEILTVHREIGLGDLAQEAVDWVMARAKHEGPVAVEDNGLATASGYQGAATASGDQGAATASGYQGAATASGT</sequence>
<dbReference type="RefSeq" id="WP_377758878.1">
    <property type="nucleotide sequence ID" value="NZ_JBHRXY010000001.1"/>
</dbReference>
<dbReference type="InterPro" id="IPR056083">
    <property type="entry name" value="DUF7666"/>
</dbReference>
<protein>
    <recommendedName>
        <fullName evidence="1">DUF7666 domain-containing protein</fullName>
    </recommendedName>
</protein>
<dbReference type="Pfam" id="PF24703">
    <property type="entry name" value="DUF7666"/>
    <property type="match status" value="1"/>
</dbReference>
<keyword evidence="3" id="KW-1185">Reference proteome</keyword>
<gene>
    <name evidence="2" type="ORF">ACFOM8_02170</name>
</gene>
<feature type="domain" description="DUF7666" evidence="1">
    <location>
        <begin position="7"/>
        <end position="99"/>
    </location>
</feature>
<accession>A0ABV7U074</accession>
<name>A0ABV7U074_9RHOB</name>
<dbReference type="Proteomes" id="UP001595539">
    <property type="component" value="Unassembled WGS sequence"/>
</dbReference>
<proteinExistence type="predicted"/>
<organism evidence="2 3">
    <name type="scientific">Paracoccus angustae</name>
    <dbReference type="NCBI Taxonomy" id="1671480"/>
    <lineage>
        <taxon>Bacteria</taxon>
        <taxon>Pseudomonadati</taxon>
        <taxon>Pseudomonadota</taxon>
        <taxon>Alphaproteobacteria</taxon>
        <taxon>Rhodobacterales</taxon>
        <taxon>Paracoccaceae</taxon>
        <taxon>Paracoccus</taxon>
    </lineage>
</organism>
<feature type="non-terminal residue" evidence="2">
    <location>
        <position position="155"/>
    </location>
</feature>